<dbReference type="OrthoDB" id="9451at10239"/>
<gene>
    <name evidence="1" type="ORF">PhAPEC5_39</name>
</gene>
<sequence>MPQIGSATIGQVANSSEIVKHLFLAELVRLDGVLNGIIDKNDRINGVDVSAGFLHQGEFYQRSNATRPPTYGERLTLNPELWPVMDKYLKASSRLITEVHLVNQTVYRLVRGCMSYQDVRDALPECLVAQDQTGQYKELQRTREAAWTLAGDTMAIKQYEKILPSIEYYAASHLIF</sequence>
<dbReference type="RefSeq" id="YP_009055547.1">
    <property type="nucleotide sequence ID" value="NC_024786.1"/>
</dbReference>
<reference evidence="1 2" key="1">
    <citation type="journal article" date="2014" name="Vet. Microbiol.">
        <title>A cocktail of in vitro efficient phages is not a guarantee for in vivo therapeutic results against avian colibacillosis.</title>
        <authorList>
            <person name="Tsonos J."/>
            <person name="Oosterik L.H."/>
            <person name="Tuntufye H.N."/>
            <person name="Klumpp J."/>
            <person name="Butaye P."/>
            <person name="De Greve H."/>
            <person name="Hernalsteens J.P."/>
            <person name="Lavigne R."/>
            <person name="Goddeeris B.M."/>
        </authorList>
    </citation>
    <scope>NUCLEOTIDE SEQUENCE [LARGE SCALE GENOMIC DNA]</scope>
</reference>
<keyword evidence="2" id="KW-1185">Reference proteome</keyword>
<dbReference type="EMBL" id="KF192075">
    <property type="protein sequence ID" value="AGV99321.1"/>
    <property type="molecule type" value="Genomic_DNA"/>
</dbReference>
<organism evidence="1 2">
    <name type="scientific">Escherichia phage vB_EcoP_PhAPEC5</name>
    <dbReference type="NCBI Taxonomy" id="1395983"/>
    <lineage>
        <taxon>Viruses</taxon>
        <taxon>Duplodnaviria</taxon>
        <taxon>Heunggongvirae</taxon>
        <taxon>Uroviricota</taxon>
        <taxon>Caudoviricetes</taxon>
        <taxon>Schitoviridae</taxon>
        <taxon>Enquatrovirinae</taxon>
        <taxon>Gamaleyavirus</taxon>
        <taxon>Gamaleyavirus APEC5</taxon>
    </lineage>
</organism>
<dbReference type="GeneID" id="20283816"/>
<dbReference type="Proteomes" id="UP000027383">
    <property type="component" value="Segment"/>
</dbReference>
<protein>
    <submittedName>
        <fullName evidence="1">Uncharacterized protein</fullName>
    </submittedName>
</protein>
<name>A0A067Y155_9CAUD</name>
<dbReference type="KEGG" id="vg:20283816"/>
<proteinExistence type="predicted"/>
<evidence type="ECO:0000313" key="2">
    <source>
        <dbReference type="Proteomes" id="UP000027383"/>
    </source>
</evidence>
<accession>A0A067Y155</accession>
<evidence type="ECO:0000313" key="1">
    <source>
        <dbReference type="EMBL" id="AGV99321.1"/>
    </source>
</evidence>